<proteinExistence type="predicted"/>
<dbReference type="PROSITE" id="PS01081">
    <property type="entry name" value="HTH_TETR_1"/>
    <property type="match status" value="1"/>
</dbReference>
<dbReference type="Proteomes" id="UP000094243">
    <property type="component" value="Unassembled WGS sequence"/>
</dbReference>
<dbReference type="InterPro" id="IPR011075">
    <property type="entry name" value="TetR_C"/>
</dbReference>
<dbReference type="InterPro" id="IPR023772">
    <property type="entry name" value="DNA-bd_HTH_TetR-type_CS"/>
</dbReference>
<feature type="DNA-binding region" description="H-T-H motif" evidence="4">
    <location>
        <begin position="33"/>
        <end position="52"/>
    </location>
</feature>
<protein>
    <submittedName>
        <fullName evidence="6">TetR family transcriptional regulator</fullName>
    </submittedName>
</protein>
<reference evidence="7" key="1">
    <citation type="submission" date="2016-09" db="EMBL/GenBank/DDBJ databases">
        <authorList>
            <person name="Greninger A.L."/>
            <person name="Jerome K.R."/>
            <person name="Mcnair B."/>
            <person name="Wallis C."/>
            <person name="Fang F."/>
        </authorList>
    </citation>
    <scope>NUCLEOTIDE SEQUENCE [LARGE SCALE GENOMIC DNA]</scope>
    <source>
        <strain evidence="7">M7</strain>
    </source>
</reference>
<evidence type="ECO:0000259" key="5">
    <source>
        <dbReference type="PROSITE" id="PS50977"/>
    </source>
</evidence>
<keyword evidence="1" id="KW-0805">Transcription regulation</keyword>
<dbReference type="Pfam" id="PF00440">
    <property type="entry name" value="TetR_N"/>
    <property type="match status" value="1"/>
</dbReference>
<name>A0A1E3RTK6_9MYCO</name>
<dbReference type="PRINTS" id="PR00455">
    <property type="entry name" value="HTHTETR"/>
</dbReference>
<dbReference type="SUPFAM" id="SSF48498">
    <property type="entry name" value="Tetracyclin repressor-like, C-terminal domain"/>
    <property type="match status" value="1"/>
</dbReference>
<keyword evidence="7" id="KW-1185">Reference proteome</keyword>
<keyword evidence="2 4" id="KW-0238">DNA-binding</keyword>
<evidence type="ECO:0000256" key="4">
    <source>
        <dbReference type="PROSITE-ProRule" id="PRU00335"/>
    </source>
</evidence>
<dbReference type="Pfam" id="PF16859">
    <property type="entry name" value="TetR_C_11"/>
    <property type="match status" value="1"/>
</dbReference>
<dbReference type="PANTHER" id="PTHR30055">
    <property type="entry name" value="HTH-TYPE TRANSCRIPTIONAL REGULATOR RUTR"/>
    <property type="match status" value="1"/>
</dbReference>
<dbReference type="PANTHER" id="PTHR30055:SF148">
    <property type="entry name" value="TETR-FAMILY TRANSCRIPTIONAL REGULATOR"/>
    <property type="match status" value="1"/>
</dbReference>
<dbReference type="EMBL" id="MIGZ01000074">
    <property type="protein sequence ID" value="ODQ93246.1"/>
    <property type="molecule type" value="Genomic_DNA"/>
</dbReference>
<dbReference type="Gene3D" id="1.10.10.60">
    <property type="entry name" value="Homeodomain-like"/>
    <property type="match status" value="1"/>
</dbReference>
<organism evidence="6 7">
    <name type="scientific">Mycolicibacterium holsaticum</name>
    <dbReference type="NCBI Taxonomy" id="152142"/>
    <lineage>
        <taxon>Bacteria</taxon>
        <taxon>Bacillati</taxon>
        <taxon>Actinomycetota</taxon>
        <taxon>Actinomycetes</taxon>
        <taxon>Mycobacteriales</taxon>
        <taxon>Mycobacteriaceae</taxon>
        <taxon>Mycolicibacterium</taxon>
    </lineage>
</organism>
<gene>
    <name evidence="6" type="ORF">BHQ17_14010</name>
</gene>
<dbReference type="InterPro" id="IPR036271">
    <property type="entry name" value="Tet_transcr_reg_TetR-rel_C_sf"/>
</dbReference>
<dbReference type="PROSITE" id="PS50977">
    <property type="entry name" value="HTH_TETR_2"/>
    <property type="match status" value="1"/>
</dbReference>
<evidence type="ECO:0000313" key="6">
    <source>
        <dbReference type="EMBL" id="ODQ93246.1"/>
    </source>
</evidence>
<evidence type="ECO:0000256" key="2">
    <source>
        <dbReference type="ARBA" id="ARBA00023125"/>
    </source>
</evidence>
<evidence type="ECO:0000256" key="1">
    <source>
        <dbReference type="ARBA" id="ARBA00023015"/>
    </source>
</evidence>
<dbReference type="InterPro" id="IPR009057">
    <property type="entry name" value="Homeodomain-like_sf"/>
</dbReference>
<evidence type="ECO:0000313" key="7">
    <source>
        <dbReference type="Proteomes" id="UP000094243"/>
    </source>
</evidence>
<dbReference type="GO" id="GO:0003700">
    <property type="term" value="F:DNA-binding transcription factor activity"/>
    <property type="evidence" value="ECO:0007669"/>
    <property type="project" value="TreeGrafter"/>
</dbReference>
<dbReference type="Gene3D" id="1.10.357.10">
    <property type="entry name" value="Tetracycline Repressor, domain 2"/>
    <property type="match status" value="1"/>
</dbReference>
<dbReference type="GO" id="GO:0000976">
    <property type="term" value="F:transcription cis-regulatory region binding"/>
    <property type="evidence" value="ECO:0007669"/>
    <property type="project" value="TreeGrafter"/>
</dbReference>
<evidence type="ECO:0000256" key="3">
    <source>
        <dbReference type="ARBA" id="ARBA00023163"/>
    </source>
</evidence>
<comment type="caution">
    <text evidence="6">The sequence shown here is derived from an EMBL/GenBank/DDBJ whole genome shotgun (WGS) entry which is preliminary data.</text>
</comment>
<dbReference type="SUPFAM" id="SSF46689">
    <property type="entry name" value="Homeodomain-like"/>
    <property type="match status" value="1"/>
</dbReference>
<dbReference type="RefSeq" id="WP_069405801.1">
    <property type="nucleotide sequence ID" value="NZ_MIGZ01000074.1"/>
</dbReference>
<sequence>MSARGRPRDPTLDTAILAAALELFMAHGISAMSIEQVAKRAGVGKPTIYRRWSAKERLVADAIEALVDADISWPDIDEIAATPPQQLVRRNIDAAARTAADPAFRALVAQIYGSAVTHPALMQTYWTHYIMPRRSLTMAMLARAQADGAVAPDADLDVIVDMLAGAVTYRVLQPDPPNFRQMKRYLTAVYRQVGLLP</sequence>
<dbReference type="AlphaFoldDB" id="A0A1E3RTK6"/>
<dbReference type="InterPro" id="IPR001647">
    <property type="entry name" value="HTH_TetR"/>
</dbReference>
<dbReference type="OrthoDB" id="9796019at2"/>
<accession>A0A1E3RTK6</accession>
<dbReference type="InterPro" id="IPR050109">
    <property type="entry name" value="HTH-type_TetR-like_transc_reg"/>
</dbReference>
<keyword evidence="3" id="KW-0804">Transcription</keyword>
<feature type="domain" description="HTH tetR-type" evidence="5">
    <location>
        <begin position="10"/>
        <end position="70"/>
    </location>
</feature>